<name>A0A419UWC9_9BACL</name>
<dbReference type="Pfam" id="PF13280">
    <property type="entry name" value="WYL"/>
    <property type="match status" value="1"/>
</dbReference>
<evidence type="ECO:0000313" key="3">
    <source>
        <dbReference type="Proteomes" id="UP000285120"/>
    </source>
</evidence>
<evidence type="ECO:0000313" key="2">
    <source>
        <dbReference type="EMBL" id="RKD69439.1"/>
    </source>
</evidence>
<dbReference type="Proteomes" id="UP000285120">
    <property type="component" value="Unassembled WGS sequence"/>
</dbReference>
<sequence>MEGILERAMEEQAPVQLVYESKSGITQRTITIYKNDTERIIAYCHSKKAVRSFRKRCILAVQPIKKRYPAVI</sequence>
<comment type="caution">
    <text evidence="2">The sequence shown here is derived from an EMBL/GenBank/DDBJ whole genome shotgun (WGS) entry which is preliminary data.</text>
</comment>
<dbReference type="OrthoDB" id="2112405at2"/>
<dbReference type="InterPro" id="IPR026881">
    <property type="entry name" value="WYL_dom"/>
</dbReference>
<keyword evidence="3" id="KW-1185">Reference proteome</keyword>
<evidence type="ECO:0000259" key="1">
    <source>
        <dbReference type="Pfam" id="PF13280"/>
    </source>
</evidence>
<feature type="domain" description="WYL" evidence="1">
    <location>
        <begin position="5"/>
        <end position="62"/>
    </location>
</feature>
<gene>
    <name evidence="2" type="ORF">ATL39_2857</name>
</gene>
<protein>
    <recommendedName>
        <fullName evidence="1">WYL domain-containing protein</fullName>
    </recommendedName>
</protein>
<accession>A0A419UWC9</accession>
<dbReference type="EMBL" id="RAPK01000011">
    <property type="protein sequence ID" value="RKD69439.1"/>
    <property type="molecule type" value="Genomic_DNA"/>
</dbReference>
<reference evidence="2 3" key="1">
    <citation type="submission" date="2018-09" db="EMBL/GenBank/DDBJ databases">
        <title>Genomic Encyclopedia of Archaeal and Bacterial Type Strains, Phase II (KMG-II): from individual species to whole genera.</title>
        <authorList>
            <person name="Goeker M."/>
        </authorList>
    </citation>
    <scope>NUCLEOTIDE SEQUENCE [LARGE SCALE GENOMIC DNA]</scope>
    <source>
        <strain evidence="2 3">DSM 17008</strain>
    </source>
</reference>
<organism evidence="2 3">
    <name type="scientific">Sinobaca qinghaiensis</name>
    <dbReference type="NCBI Taxonomy" id="342944"/>
    <lineage>
        <taxon>Bacteria</taxon>
        <taxon>Bacillati</taxon>
        <taxon>Bacillota</taxon>
        <taxon>Bacilli</taxon>
        <taxon>Bacillales</taxon>
        <taxon>Sporolactobacillaceae</taxon>
        <taxon>Sinobaca</taxon>
    </lineage>
</organism>
<dbReference type="PROSITE" id="PS52050">
    <property type="entry name" value="WYL"/>
    <property type="match status" value="1"/>
</dbReference>
<dbReference type="RefSeq" id="WP_120194012.1">
    <property type="nucleotide sequence ID" value="NZ_RAPK01000011.1"/>
</dbReference>
<dbReference type="AlphaFoldDB" id="A0A419UWC9"/>
<proteinExistence type="predicted"/>